<gene>
    <name evidence="2" type="ORF">CFP75_24685</name>
</gene>
<dbReference type="Proteomes" id="UP000215563">
    <property type="component" value="Unassembled WGS sequence"/>
</dbReference>
<accession>A0A229RL24</accession>
<sequence>MRLRAGWCVITGMAIIVEKPGIDGLREAVAALRDWQSDGVAWQLHPGDLGWFWRKGAEETAAAVRIWRRDGRILAVGFLDGADLLRFTTAPDVRRDEELARRVAEDVATPDRGVLPEGSVSVEAPMDALLRDVLPGHGWRIDDEEPWTPLSLDLAEPVKAPDLRIEAVGADLAAVWAEVIGASFTGSTFTAEKWRTMATGAAYADARCLLGYDDRGAAVAAVAVWSAGPGKPGLLEPMGVHRDQRGHGYGRAITVAAEAALQELGSSSAIVNTPSSNVAAVTTYKSGGFQPWAEILDLTRDA</sequence>
<organism evidence="2 3">
    <name type="scientific">Amycolatopsis alba DSM 44262</name>
    <dbReference type="NCBI Taxonomy" id="1125972"/>
    <lineage>
        <taxon>Bacteria</taxon>
        <taxon>Bacillati</taxon>
        <taxon>Actinomycetota</taxon>
        <taxon>Actinomycetes</taxon>
        <taxon>Pseudonocardiales</taxon>
        <taxon>Pseudonocardiaceae</taxon>
        <taxon>Amycolatopsis</taxon>
    </lineage>
</organism>
<evidence type="ECO:0000313" key="2">
    <source>
        <dbReference type="EMBL" id="OXM47179.1"/>
    </source>
</evidence>
<evidence type="ECO:0000313" key="3">
    <source>
        <dbReference type="Proteomes" id="UP000215563"/>
    </source>
</evidence>
<feature type="domain" description="N-acetyltransferase" evidence="1">
    <location>
        <begin position="163"/>
        <end position="302"/>
    </location>
</feature>
<dbReference type="EMBL" id="NMQU01000079">
    <property type="protein sequence ID" value="OXM47179.1"/>
    <property type="molecule type" value="Genomic_DNA"/>
</dbReference>
<comment type="caution">
    <text evidence="2">The sequence shown here is derived from an EMBL/GenBank/DDBJ whole genome shotgun (WGS) entry which is preliminary data.</text>
</comment>
<dbReference type="Pfam" id="PF00583">
    <property type="entry name" value="Acetyltransf_1"/>
    <property type="match status" value="1"/>
</dbReference>
<reference evidence="2 3" key="1">
    <citation type="submission" date="2017-07" db="EMBL/GenBank/DDBJ databases">
        <title>Amycolatopsis alba DSM 44262 Genome sequencing and assembly.</title>
        <authorList>
            <person name="Kaur N."/>
            <person name="Mayilraj S."/>
        </authorList>
    </citation>
    <scope>NUCLEOTIDE SEQUENCE [LARGE SCALE GENOMIC DNA]</scope>
    <source>
        <strain evidence="2 3">DSM 44262</strain>
    </source>
</reference>
<dbReference type="InterPro" id="IPR016181">
    <property type="entry name" value="Acyl_CoA_acyltransferase"/>
</dbReference>
<evidence type="ECO:0000259" key="1">
    <source>
        <dbReference type="PROSITE" id="PS51186"/>
    </source>
</evidence>
<protein>
    <submittedName>
        <fullName evidence="2">GNAT family N-acetyltransferase</fullName>
    </submittedName>
</protein>
<dbReference type="InterPro" id="IPR000182">
    <property type="entry name" value="GNAT_dom"/>
</dbReference>
<keyword evidence="3" id="KW-1185">Reference proteome</keyword>
<dbReference type="PROSITE" id="PS51186">
    <property type="entry name" value="GNAT"/>
    <property type="match status" value="1"/>
</dbReference>
<dbReference type="SUPFAM" id="SSF55729">
    <property type="entry name" value="Acyl-CoA N-acyltransferases (Nat)"/>
    <property type="match status" value="1"/>
</dbReference>
<dbReference type="Gene3D" id="3.40.630.30">
    <property type="match status" value="1"/>
</dbReference>
<name>A0A229RL24_AMYAL</name>
<dbReference type="AlphaFoldDB" id="A0A229RL24"/>
<proteinExistence type="predicted"/>
<dbReference type="GO" id="GO:0016747">
    <property type="term" value="F:acyltransferase activity, transferring groups other than amino-acyl groups"/>
    <property type="evidence" value="ECO:0007669"/>
    <property type="project" value="InterPro"/>
</dbReference>
<keyword evidence="2" id="KW-0808">Transferase</keyword>